<feature type="transmembrane region" description="Helical" evidence="1">
    <location>
        <begin position="70"/>
        <end position="91"/>
    </location>
</feature>
<feature type="transmembrane region" description="Helical" evidence="1">
    <location>
        <begin position="30"/>
        <end position="50"/>
    </location>
</feature>
<evidence type="ECO:0000313" key="4">
    <source>
        <dbReference type="EMBL" id="GHE70564.1"/>
    </source>
</evidence>
<feature type="transmembrane region" description="Helical" evidence="1">
    <location>
        <begin position="355"/>
        <end position="377"/>
    </location>
</feature>
<feature type="transmembrane region" description="Helical" evidence="1">
    <location>
        <begin position="111"/>
        <end position="128"/>
    </location>
</feature>
<organism evidence="4 5">
    <name type="scientific">Streptomyces capitiformicae</name>
    <dbReference type="NCBI Taxonomy" id="2014920"/>
    <lineage>
        <taxon>Bacteria</taxon>
        <taxon>Bacillati</taxon>
        <taxon>Actinomycetota</taxon>
        <taxon>Actinomycetes</taxon>
        <taxon>Kitasatosporales</taxon>
        <taxon>Streptomycetaceae</taxon>
        <taxon>Streptomyces</taxon>
    </lineage>
</organism>
<dbReference type="Pfam" id="PF07786">
    <property type="entry name" value="HGSNAT_cat"/>
    <property type="match status" value="1"/>
</dbReference>
<gene>
    <name evidence="4" type="ORF">GCM10017771_94480</name>
</gene>
<feature type="transmembrane region" description="Helical" evidence="1">
    <location>
        <begin position="389"/>
        <end position="407"/>
    </location>
</feature>
<feature type="transmembrane region" description="Helical" evidence="1">
    <location>
        <begin position="238"/>
        <end position="258"/>
    </location>
</feature>
<keyword evidence="1" id="KW-0472">Membrane</keyword>
<feature type="transmembrane region" description="Helical" evidence="1">
    <location>
        <begin position="322"/>
        <end position="343"/>
    </location>
</feature>
<dbReference type="Pfam" id="PF04235">
    <property type="entry name" value="DUF418"/>
    <property type="match status" value="1"/>
</dbReference>
<protein>
    <submittedName>
        <fullName evidence="4">Membrane protein</fullName>
    </submittedName>
</protein>
<evidence type="ECO:0000259" key="2">
    <source>
        <dbReference type="Pfam" id="PF04235"/>
    </source>
</evidence>
<comment type="caution">
    <text evidence="4">The sequence shown here is derived from an EMBL/GenBank/DDBJ whole genome shotgun (WGS) entry which is preliminary data.</text>
</comment>
<feature type="transmembrane region" description="Helical" evidence="1">
    <location>
        <begin position="199"/>
        <end position="226"/>
    </location>
</feature>
<keyword evidence="1" id="KW-1133">Transmembrane helix</keyword>
<accession>A0A918ZVR2</accession>
<name>A0A918ZVR2_9ACTN</name>
<dbReference type="InterPro" id="IPR007349">
    <property type="entry name" value="DUF418"/>
</dbReference>
<feature type="domain" description="Heparan-alpha-glucosaminide N-acetyltransferase catalytic" evidence="3">
    <location>
        <begin position="32"/>
        <end position="232"/>
    </location>
</feature>
<dbReference type="PANTHER" id="PTHR30590:SF3">
    <property type="entry name" value="HYPOTHETICAL MEMBRANE SPANNING PROTEIN"/>
    <property type="match status" value="1"/>
</dbReference>
<dbReference type="RefSeq" id="WP_189788538.1">
    <property type="nucleotide sequence ID" value="NZ_BNAT01000077.1"/>
</dbReference>
<dbReference type="EMBL" id="BNAT01000077">
    <property type="protein sequence ID" value="GHE70564.1"/>
    <property type="molecule type" value="Genomic_DNA"/>
</dbReference>
<dbReference type="InterPro" id="IPR012429">
    <property type="entry name" value="HGSNAT_cat"/>
</dbReference>
<reference evidence="4" key="2">
    <citation type="submission" date="2020-09" db="EMBL/GenBank/DDBJ databases">
        <authorList>
            <person name="Sun Q."/>
            <person name="Zhou Y."/>
        </authorList>
    </citation>
    <scope>NUCLEOTIDE SEQUENCE</scope>
    <source>
        <strain evidence="4">CGMCC 4.7403</strain>
    </source>
</reference>
<dbReference type="PANTHER" id="PTHR30590">
    <property type="entry name" value="INNER MEMBRANE PROTEIN"/>
    <property type="match status" value="1"/>
</dbReference>
<dbReference type="Proteomes" id="UP000603227">
    <property type="component" value="Unassembled WGS sequence"/>
</dbReference>
<keyword evidence="5" id="KW-1185">Reference proteome</keyword>
<dbReference type="InterPro" id="IPR052529">
    <property type="entry name" value="Bact_Transport_Assoc"/>
</dbReference>
<proteinExistence type="predicted"/>
<reference evidence="4" key="1">
    <citation type="journal article" date="2014" name="Int. J. Syst. Evol. Microbiol.">
        <title>Complete genome sequence of Corynebacterium casei LMG S-19264T (=DSM 44701T), isolated from a smear-ripened cheese.</title>
        <authorList>
            <consortium name="US DOE Joint Genome Institute (JGI-PGF)"/>
            <person name="Walter F."/>
            <person name="Albersmeier A."/>
            <person name="Kalinowski J."/>
            <person name="Ruckert C."/>
        </authorList>
    </citation>
    <scope>NUCLEOTIDE SEQUENCE</scope>
    <source>
        <strain evidence="4">CGMCC 4.7403</strain>
    </source>
</reference>
<feature type="transmembrane region" description="Helical" evidence="1">
    <location>
        <begin position="134"/>
        <end position="150"/>
    </location>
</feature>
<feature type="transmembrane region" description="Helical" evidence="1">
    <location>
        <begin position="157"/>
        <end position="179"/>
    </location>
</feature>
<keyword evidence="1" id="KW-0812">Transmembrane</keyword>
<evidence type="ECO:0000313" key="5">
    <source>
        <dbReference type="Proteomes" id="UP000603227"/>
    </source>
</evidence>
<evidence type="ECO:0000256" key="1">
    <source>
        <dbReference type="SAM" id="Phobius"/>
    </source>
</evidence>
<evidence type="ECO:0000259" key="3">
    <source>
        <dbReference type="Pfam" id="PF07786"/>
    </source>
</evidence>
<dbReference type="AlphaFoldDB" id="A0A918ZVR2"/>
<feature type="domain" description="DUF418" evidence="2">
    <location>
        <begin position="319"/>
        <end position="424"/>
    </location>
</feature>
<sequence>MTEIESANKAPAQPLHVPEPVTAMERPSSAARLVGVDLARAVAVFGMFAVHVGPFNPFPTSSDGVGTWSVWLASGRASALFATLAGFSLVLIAGRLEPKTGLAGRQARARIVIRAVILLVVGTALAMTDFGGGVIINFYAVYFLLALPLLRLRARALAIIAVALALVMPQVAYALRALLSESTVNTIDSYDPIARLSGVGVLDFLLTGFYPAITWMTFVVTGMALGRLDLSSGAVRRRLAVVGPALIAFGYGVSWLALRVTGGAREIMAGMPDMKDFDVLKDRTAMKDPGMAAGSFDLPVGSGLWGPDAWGLLAAEPHSGSTFDLIGCLGVAITVILCLTVAVDRLPVLRRPATPVIAVGTMSLTLYVSHILVILALPGESVTPPQSASFELLLCFVVGATLFAAIWSRFFRRGPLEYLLNGATKLANRVR</sequence>